<dbReference type="PANTHER" id="PTHR39332:SF7">
    <property type="entry name" value="SRPBCC FAMILY PROTEIN"/>
    <property type="match status" value="1"/>
</dbReference>
<dbReference type="AlphaFoldDB" id="A0A1S6HWQ0"/>
<dbReference type="PANTHER" id="PTHR39332">
    <property type="entry name" value="BLL4707 PROTEIN"/>
    <property type="match status" value="1"/>
</dbReference>
<proteinExistence type="predicted"/>
<dbReference type="KEGG" id="spsw:Sps_04755"/>
<sequence length="292" mass="33283">MSNVDLEYGRLISQSHEQEIPLTVAEFWSGFDDYLALQKALGGHEDTKLLTGGGRPNNGVNAEVAFAFAGGETREVLWQKDDTNHIWVMGLPQPNVMFSYYRATVSVWQAEQTTKARLTIDGVLVSEKEKERQITLDTLAKFLPTRINEISDLVLQRDGLRMSLKLKLNYSIDDFWKIVSNWNDISWVMGATSMEDLGNDIRQVHFGDVALEEKLDSATEETHTLVYSVLKSAMPVSMYQGTLRLKCKGDNKLVLYYDSVFLPREGLDRKTVKNAIEQGFSQRLEWMKNKFN</sequence>
<dbReference type="EMBL" id="CP014782">
    <property type="protein sequence ID" value="AQS39838.1"/>
    <property type="molecule type" value="Genomic_DNA"/>
</dbReference>
<name>A0A1S6HWQ0_9GAMM</name>
<organism evidence="1 2">
    <name type="scientific">Shewanella psychrophila</name>
    <dbReference type="NCBI Taxonomy" id="225848"/>
    <lineage>
        <taxon>Bacteria</taxon>
        <taxon>Pseudomonadati</taxon>
        <taxon>Pseudomonadota</taxon>
        <taxon>Gammaproteobacteria</taxon>
        <taxon>Alteromonadales</taxon>
        <taxon>Shewanellaceae</taxon>
        <taxon>Shewanella</taxon>
    </lineage>
</organism>
<evidence type="ECO:0000313" key="2">
    <source>
        <dbReference type="Proteomes" id="UP000189545"/>
    </source>
</evidence>
<dbReference type="OrthoDB" id="1364128at2"/>
<protein>
    <recommendedName>
        <fullName evidence="3">Polyketide cyclase / dehydrase and lipid transport</fullName>
    </recommendedName>
</protein>
<dbReference type="Proteomes" id="UP000189545">
    <property type="component" value="Chromosome"/>
</dbReference>
<gene>
    <name evidence="1" type="ORF">Sps_04755</name>
</gene>
<dbReference type="Gene3D" id="3.30.530.20">
    <property type="match status" value="2"/>
</dbReference>
<dbReference type="InterPro" id="IPR023393">
    <property type="entry name" value="START-like_dom_sf"/>
</dbReference>
<dbReference type="RefSeq" id="WP_077754699.1">
    <property type="nucleotide sequence ID" value="NZ_CP014782.1"/>
</dbReference>
<evidence type="ECO:0008006" key="3">
    <source>
        <dbReference type="Google" id="ProtNLM"/>
    </source>
</evidence>
<reference evidence="1 2" key="1">
    <citation type="submission" date="2016-03" db="EMBL/GenBank/DDBJ databases">
        <title>Complete genome sequence of Shewanella psychrophila WP2, a deep sea bacterium isolated from west Pacific sediment.</title>
        <authorList>
            <person name="Xu G."/>
            <person name="Jian H."/>
        </authorList>
    </citation>
    <scope>NUCLEOTIDE SEQUENCE [LARGE SCALE GENOMIC DNA]</scope>
    <source>
        <strain evidence="1 2">WP2</strain>
    </source>
</reference>
<dbReference type="SUPFAM" id="SSF55961">
    <property type="entry name" value="Bet v1-like"/>
    <property type="match status" value="2"/>
</dbReference>
<accession>A0A1S6HWQ0</accession>
<dbReference type="CDD" id="cd07821">
    <property type="entry name" value="PYR_PYL_RCAR_like"/>
    <property type="match status" value="1"/>
</dbReference>
<evidence type="ECO:0000313" key="1">
    <source>
        <dbReference type="EMBL" id="AQS39838.1"/>
    </source>
</evidence>
<dbReference type="STRING" id="225848.Sps_04755"/>
<keyword evidence="2" id="KW-1185">Reference proteome</keyword>